<accession>A0A9N9G7I7</accession>
<dbReference type="Proteomes" id="UP000789405">
    <property type="component" value="Unassembled WGS sequence"/>
</dbReference>
<dbReference type="EMBL" id="CAJVPY010003132">
    <property type="protein sequence ID" value="CAG8582544.1"/>
    <property type="molecule type" value="Genomic_DNA"/>
</dbReference>
<keyword evidence="2" id="KW-1185">Reference proteome</keyword>
<gene>
    <name evidence="1" type="ORF">DERYTH_LOCUS6764</name>
</gene>
<evidence type="ECO:0000313" key="2">
    <source>
        <dbReference type="Proteomes" id="UP000789405"/>
    </source>
</evidence>
<dbReference type="GO" id="GO:0007166">
    <property type="term" value="P:cell surface receptor signaling pathway"/>
    <property type="evidence" value="ECO:0007669"/>
    <property type="project" value="InterPro"/>
</dbReference>
<dbReference type="AlphaFoldDB" id="A0A9N9G7I7"/>
<sequence length="284" mass="33260">MSNEENIVKLLSLMSDDIYEIKQICLKARYNKSIKNAFIELILLSAEPIVKLYLLQYQKEGQEDGLYFNLEYLKLEDLNSLEKFKNSLTNIKEFAKFVTQIHGSIKYKDSSSIKRNFEQIIEDYRTYAKDLNPKLPMANINEQECLKDEEIDDFIEKQSLIVNKKLNNGLIICDRGINSVYEFEVQFQININPISHNAGEFCVNLVPIKERRDILLKYHIKPSAISFENFQFIPNHLANERQNANLEIQYPLWELVFEIENIAIPKKLIKDINDALECNNPIMN</sequence>
<dbReference type="InterPro" id="IPR036537">
    <property type="entry name" value="Adaptor_Cbl_N_dom_sf"/>
</dbReference>
<dbReference type="Gene3D" id="1.20.930.20">
    <property type="entry name" value="Adaptor protein Cbl, N-terminal domain"/>
    <property type="match status" value="1"/>
</dbReference>
<proteinExistence type="predicted"/>
<dbReference type="OrthoDB" id="2365375at2759"/>
<organism evidence="1 2">
    <name type="scientific">Dentiscutata erythropus</name>
    <dbReference type="NCBI Taxonomy" id="1348616"/>
    <lineage>
        <taxon>Eukaryota</taxon>
        <taxon>Fungi</taxon>
        <taxon>Fungi incertae sedis</taxon>
        <taxon>Mucoromycota</taxon>
        <taxon>Glomeromycotina</taxon>
        <taxon>Glomeromycetes</taxon>
        <taxon>Diversisporales</taxon>
        <taxon>Gigasporaceae</taxon>
        <taxon>Dentiscutata</taxon>
    </lineage>
</organism>
<comment type="caution">
    <text evidence="1">The sequence shown here is derived from an EMBL/GenBank/DDBJ whole genome shotgun (WGS) entry which is preliminary data.</text>
</comment>
<reference evidence="1" key="1">
    <citation type="submission" date="2021-06" db="EMBL/GenBank/DDBJ databases">
        <authorList>
            <person name="Kallberg Y."/>
            <person name="Tangrot J."/>
            <person name="Rosling A."/>
        </authorList>
    </citation>
    <scope>NUCLEOTIDE SEQUENCE</scope>
    <source>
        <strain evidence="1">MA453B</strain>
    </source>
</reference>
<protein>
    <submittedName>
        <fullName evidence="1">28620_t:CDS:1</fullName>
    </submittedName>
</protein>
<name>A0A9N9G7I7_9GLOM</name>
<evidence type="ECO:0000313" key="1">
    <source>
        <dbReference type="EMBL" id="CAG8582544.1"/>
    </source>
</evidence>